<evidence type="ECO:0000313" key="1">
    <source>
        <dbReference type="Proteomes" id="UP000095286"/>
    </source>
</evidence>
<accession>A0AC35U0F4</accession>
<proteinExistence type="predicted"/>
<dbReference type="Proteomes" id="UP000095286">
    <property type="component" value="Unplaced"/>
</dbReference>
<reference evidence="2" key="1">
    <citation type="submission" date="2016-11" db="UniProtKB">
        <authorList>
            <consortium name="WormBaseParasite"/>
        </authorList>
    </citation>
    <scope>IDENTIFICATION</scope>
    <source>
        <strain evidence="2">KR3021</strain>
    </source>
</reference>
<organism evidence="1 2">
    <name type="scientific">Rhabditophanes sp. KR3021</name>
    <dbReference type="NCBI Taxonomy" id="114890"/>
    <lineage>
        <taxon>Eukaryota</taxon>
        <taxon>Metazoa</taxon>
        <taxon>Ecdysozoa</taxon>
        <taxon>Nematoda</taxon>
        <taxon>Chromadorea</taxon>
        <taxon>Rhabditida</taxon>
        <taxon>Tylenchina</taxon>
        <taxon>Panagrolaimomorpha</taxon>
        <taxon>Strongyloidoidea</taxon>
        <taxon>Alloionematidae</taxon>
        <taxon>Rhabditophanes</taxon>
    </lineage>
</organism>
<evidence type="ECO:0000313" key="2">
    <source>
        <dbReference type="WBParaSite" id="RSKR_0000647800.1"/>
    </source>
</evidence>
<name>A0AC35U0F4_9BILA</name>
<protein>
    <submittedName>
        <fullName evidence="2">Transmembrane protein 144 homolog</fullName>
    </submittedName>
</protein>
<sequence length="345" mass="37208">MSSTAIGLLACTVSSLFFGSMFVPIKKFDAGNGLFTQWIMGITILFVGFFTNFYHGLPPFQPLAMLGGVSWTIGNILAVPIISYIGLGQGMLVWGSVNCVIGWACGRFGLFDTTASIPNSPVLNYIGLIFVVIGGILFSKLKSTTRLNHSDSTESFGPVEDVDEESALLNEAAAQHSQATIEDKTSKFTIIGIILSVISGIFYGLTFVPVSYIQKHPLDFPGAPTDAIAFAFSHYSGIFITSTLIMIGYIIFSKNKPVINHEIILPSMLTGFMWAVAQLSWFVANDALSQAITFPIISMIPGVIGACWSVFYFQEITGTENIKILMAAIGITLFGAIMVGLSKDI</sequence>
<dbReference type="WBParaSite" id="RSKR_0000647800.1">
    <property type="protein sequence ID" value="RSKR_0000647800.1"/>
    <property type="gene ID" value="RSKR_0000647800"/>
</dbReference>